<comment type="caution">
    <text evidence="2">The sequence shown here is derived from an EMBL/GenBank/DDBJ whole genome shotgun (WGS) entry which is preliminary data.</text>
</comment>
<sequence>WPDLCVTDDFDLLTHGAGTQPQGGFAGTRRDVPTPSMK</sequence>
<name>X1A500_9ZZZZ</name>
<dbReference type="AlphaFoldDB" id="X1A500"/>
<dbReference type="EMBL" id="BART01006678">
    <property type="protein sequence ID" value="GAG67858.1"/>
    <property type="molecule type" value="Genomic_DNA"/>
</dbReference>
<reference evidence="2" key="1">
    <citation type="journal article" date="2014" name="Front. Microbiol.">
        <title>High frequency of phylogenetically diverse reductive dehalogenase-homologous genes in deep subseafloor sedimentary metagenomes.</title>
        <authorList>
            <person name="Kawai M."/>
            <person name="Futagami T."/>
            <person name="Toyoda A."/>
            <person name="Takaki Y."/>
            <person name="Nishi S."/>
            <person name="Hori S."/>
            <person name="Arai W."/>
            <person name="Tsubouchi T."/>
            <person name="Morono Y."/>
            <person name="Uchiyama I."/>
            <person name="Ito T."/>
            <person name="Fujiyama A."/>
            <person name="Inagaki F."/>
            <person name="Takami H."/>
        </authorList>
    </citation>
    <scope>NUCLEOTIDE SEQUENCE</scope>
    <source>
        <strain evidence="2">Expedition CK06-06</strain>
    </source>
</reference>
<evidence type="ECO:0000256" key="1">
    <source>
        <dbReference type="SAM" id="MobiDB-lite"/>
    </source>
</evidence>
<gene>
    <name evidence="2" type="ORF">S01H4_15233</name>
</gene>
<feature type="region of interest" description="Disordered" evidence="1">
    <location>
        <begin position="13"/>
        <end position="38"/>
    </location>
</feature>
<proteinExistence type="predicted"/>
<protein>
    <submittedName>
        <fullName evidence="2">Uncharacterized protein</fullName>
    </submittedName>
</protein>
<evidence type="ECO:0000313" key="2">
    <source>
        <dbReference type="EMBL" id="GAG67858.1"/>
    </source>
</evidence>
<accession>X1A500</accession>
<organism evidence="2">
    <name type="scientific">marine sediment metagenome</name>
    <dbReference type="NCBI Taxonomy" id="412755"/>
    <lineage>
        <taxon>unclassified sequences</taxon>
        <taxon>metagenomes</taxon>
        <taxon>ecological metagenomes</taxon>
    </lineage>
</organism>
<feature type="non-terminal residue" evidence="2">
    <location>
        <position position="1"/>
    </location>
</feature>